<name>A0A0F8ZUA1_9ZZZZ</name>
<sequence length="255" mass="30301">MQLMKNKKILFSVTMCFFAVTIVALMFAADNAVAETKFTVKPYFSAVGRLDSNFYKEEDNEREVYTYLLAPGIQLGAETPKSNVNLYYTLEAYFYEDKDDLLPGERKADDEDYVGHLALFKAQWSPVERFTLGLKDDFYLTRHPIDADRFSESVEREKYWVNRFTPLIFYEFKYRFSVGLRYRRTDIEFEDSDEADFLEHRGIINLLYNPSRTLTLDLDYQRWTNEEDSKALESREYTSDQIQLVAEKRYKYFAF</sequence>
<reference evidence="1" key="1">
    <citation type="journal article" date="2015" name="Nature">
        <title>Complex archaea that bridge the gap between prokaryotes and eukaryotes.</title>
        <authorList>
            <person name="Spang A."/>
            <person name="Saw J.H."/>
            <person name="Jorgensen S.L."/>
            <person name="Zaremba-Niedzwiedzka K."/>
            <person name="Martijn J."/>
            <person name="Lind A.E."/>
            <person name="van Eijk R."/>
            <person name="Schleper C."/>
            <person name="Guy L."/>
            <person name="Ettema T.J."/>
        </authorList>
    </citation>
    <scope>NUCLEOTIDE SEQUENCE</scope>
</reference>
<dbReference type="AlphaFoldDB" id="A0A0F8ZUA1"/>
<evidence type="ECO:0000313" key="1">
    <source>
        <dbReference type="EMBL" id="KKK89555.1"/>
    </source>
</evidence>
<proteinExistence type="predicted"/>
<evidence type="ECO:0008006" key="2">
    <source>
        <dbReference type="Google" id="ProtNLM"/>
    </source>
</evidence>
<protein>
    <recommendedName>
        <fullName evidence="2">Outer membrane protein beta-barrel domain-containing protein</fullName>
    </recommendedName>
</protein>
<organism evidence="1">
    <name type="scientific">marine sediment metagenome</name>
    <dbReference type="NCBI Taxonomy" id="412755"/>
    <lineage>
        <taxon>unclassified sequences</taxon>
        <taxon>metagenomes</taxon>
        <taxon>ecological metagenomes</taxon>
    </lineage>
</organism>
<accession>A0A0F8ZUA1</accession>
<comment type="caution">
    <text evidence="1">The sequence shown here is derived from an EMBL/GenBank/DDBJ whole genome shotgun (WGS) entry which is preliminary data.</text>
</comment>
<gene>
    <name evidence="1" type="ORF">LCGC14_2731910</name>
</gene>
<dbReference type="EMBL" id="LAZR01049475">
    <property type="protein sequence ID" value="KKK89555.1"/>
    <property type="molecule type" value="Genomic_DNA"/>
</dbReference>
<feature type="non-terminal residue" evidence="1">
    <location>
        <position position="255"/>
    </location>
</feature>